<accession>A0A963YVG2</accession>
<gene>
    <name evidence="1" type="ORF">ASILVAE211_20570</name>
</gene>
<protein>
    <submittedName>
        <fullName evidence="1">Uncharacterized protein</fullName>
    </submittedName>
</protein>
<dbReference type="AlphaFoldDB" id="A0A963YVG2"/>
<reference evidence="1" key="1">
    <citation type="journal article" date="2021" name="Microorganisms">
        <title>Acidisoma silvae sp. nov. and Acidisomacellulosilytica sp. nov., Two Acidophilic Bacteria Isolated from Decaying Wood, Hydrolyzing Cellulose and Producing Poly-3-hydroxybutyrate.</title>
        <authorList>
            <person name="Mieszkin S."/>
            <person name="Pouder E."/>
            <person name="Uroz S."/>
            <person name="Simon-Colin C."/>
            <person name="Alain K."/>
        </authorList>
    </citation>
    <scope>NUCLEOTIDE SEQUENCE</scope>
    <source>
        <strain evidence="1">HW T2.11</strain>
    </source>
</reference>
<keyword evidence="2" id="KW-1185">Reference proteome</keyword>
<organism evidence="1 2">
    <name type="scientific">Acidisoma silvae</name>
    <dbReference type="NCBI Taxonomy" id="2802396"/>
    <lineage>
        <taxon>Bacteria</taxon>
        <taxon>Pseudomonadati</taxon>
        <taxon>Pseudomonadota</taxon>
        <taxon>Alphaproteobacteria</taxon>
        <taxon>Acetobacterales</taxon>
        <taxon>Acidocellaceae</taxon>
        <taxon>Acidisoma</taxon>
    </lineage>
</organism>
<evidence type="ECO:0000313" key="1">
    <source>
        <dbReference type="EMBL" id="MCB8877601.1"/>
    </source>
</evidence>
<comment type="caution">
    <text evidence="1">The sequence shown here is derived from an EMBL/GenBank/DDBJ whole genome shotgun (WGS) entry which is preliminary data.</text>
</comment>
<dbReference type="Proteomes" id="UP000708298">
    <property type="component" value="Unassembled WGS sequence"/>
</dbReference>
<name>A0A963YVG2_9PROT</name>
<dbReference type="EMBL" id="JAESVB010000015">
    <property type="protein sequence ID" value="MCB8877601.1"/>
    <property type="molecule type" value="Genomic_DNA"/>
</dbReference>
<sequence>MSGTINRAAQVTHCRTLVERATRQVEALLRQTDADDANGFALPLMMHLIAEILVDKHGDDGIGVFLSAAHFAAGQISKSDRLTEPKVEAPIE</sequence>
<dbReference type="RefSeq" id="WP_227323249.1">
    <property type="nucleotide sequence ID" value="NZ_JAESVB010000015.1"/>
</dbReference>
<evidence type="ECO:0000313" key="2">
    <source>
        <dbReference type="Proteomes" id="UP000708298"/>
    </source>
</evidence>
<proteinExistence type="predicted"/>
<reference evidence="1" key="2">
    <citation type="submission" date="2021-01" db="EMBL/GenBank/DDBJ databases">
        <authorList>
            <person name="Mieszkin S."/>
            <person name="Pouder E."/>
            <person name="Alain K."/>
        </authorList>
    </citation>
    <scope>NUCLEOTIDE SEQUENCE</scope>
    <source>
        <strain evidence="1">HW T2.11</strain>
    </source>
</reference>